<dbReference type="EMBL" id="NEVH01003740">
    <property type="protein sequence ID" value="PNF40330.1"/>
    <property type="molecule type" value="Genomic_DNA"/>
</dbReference>
<dbReference type="PANTHER" id="PTHR45913:SF19">
    <property type="entry name" value="LOW QUALITY PROTEIN: ZINC FINGER BED DOMAIN-CONTAINING PROTEIN 5-LIKE"/>
    <property type="match status" value="1"/>
</dbReference>
<gene>
    <name evidence="1" type="ORF">B7P43_G04518</name>
</gene>
<sequence length="317" mass="37033">MGFTWINDSKCPIPLCLICGKQLTNAVMAPAKLKRNLTTDHCHMTNKSDGYLNLLESQNKESKPFVSKVAVKRLAAEVTAQKMKSHTVDENLIMTACKISTINRRTDDMSRDALTDFTNYSYALEFVRIVNDGEIQEKFQEREILTSQHFFFHREVLVSKLLVKFIKQRTVHYRMFKKLCEYLDKEHVQLSLLLHTEIRWFIRGRSLNRMFELKAELQVYFQENSRLNFAKCSEREEGLEKLSYLVDIFHHMNQLNKSLQGHGENVVTSSEKILGFKWKLNLWKNHIVKGNLEMFPLLLGLKSEEGYHQVSSLIDPI</sequence>
<reference evidence="1 2" key="1">
    <citation type="submission" date="2017-12" db="EMBL/GenBank/DDBJ databases">
        <title>Hemimetabolous genomes reveal molecular basis of termite eusociality.</title>
        <authorList>
            <person name="Harrison M.C."/>
            <person name="Jongepier E."/>
            <person name="Robertson H.M."/>
            <person name="Arning N."/>
            <person name="Bitard-Feildel T."/>
            <person name="Chao H."/>
            <person name="Childers C.P."/>
            <person name="Dinh H."/>
            <person name="Doddapaneni H."/>
            <person name="Dugan S."/>
            <person name="Gowin J."/>
            <person name="Greiner C."/>
            <person name="Han Y."/>
            <person name="Hu H."/>
            <person name="Hughes D.S.T."/>
            <person name="Huylmans A.-K."/>
            <person name="Kemena C."/>
            <person name="Kremer L.P.M."/>
            <person name="Lee S.L."/>
            <person name="Lopez-Ezquerra A."/>
            <person name="Mallet L."/>
            <person name="Monroy-Kuhn J.M."/>
            <person name="Moser A."/>
            <person name="Murali S.C."/>
            <person name="Muzny D.M."/>
            <person name="Otani S."/>
            <person name="Piulachs M.-D."/>
            <person name="Poelchau M."/>
            <person name="Qu J."/>
            <person name="Schaub F."/>
            <person name="Wada-Katsumata A."/>
            <person name="Worley K.C."/>
            <person name="Xie Q."/>
            <person name="Ylla G."/>
            <person name="Poulsen M."/>
            <person name="Gibbs R.A."/>
            <person name="Schal C."/>
            <person name="Richards S."/>
            <person name="Belles X."/>
            <person name="Korb J."/>
            <person name="Bornberg-Bauer E."/>
        </authorList>
    </citation>
    <scope>NUCLEOTIDE SEQUENCE [LARGE SCALE GENOMIC DNA]</scope>
    <source>
        <tissue evidence="1">Whole body</tissue>
    </source>
</reference>
<keyword evidence="2" id="KW-1185">Reference proteome</keyword>
<organism evidence="1 2">
    <name type="scientific">Cryptotermes secundus</name>
    <dbReference type="NCBI Taxonomy" id="105785"/>
    <lineage>
        <taxon>Eukaryota</taxon>
        <taxon>Metazoa</taxon>
        <taxon>Ecdysozoa</taxon>
        <taxon>Arthropoda</taxon>
        <taxon>Hexapoda</taxon>
        <taxon>Insecta</taxon>
        <taxon>Pterygota</taxon>
        <taxon>Neoptera</taxon>
        <taxon>Polyneoptera</taxon>
        <taxon>Dictyoptera</taxon>
        <taxon>Blattodea</taxon>
        <taxon>Blattoidea</taxon>
        <taxon>Termitoidae</taxon>
        <taxon>Kalotermitidae</taxon>
        <taxon>Cryptotermitinae</taxon>
        <taxon>Cryptotermes</taxon>
    </lineage>
</organism>
<dbReference type="AlphaFoldDB" id="A0A2J7RHM7"/>
<accession>A0A2J7RHM7</accession>
<name>A0A2J7RHM7_9NEOP</name>
<dbReference type="PANTHER" id="PTHR45913">
    <property type="entry name" value="EPM2A-INTERACTING PROTEIN 1"/>
    <property type="match status" value="1"/>
</dbReference>
<proteinExistence type="predicted"/>
<dbReference type="STRING" id="105785.A0A2J7RHM7"/>
<comment type="caution">
    <text evidence="1">The sequence shown here is derived from an EMBL/GenBank/DDBJ whole genome shotgun (WGS) entry which is preliminary data.</text>
</comment>
<protein>
    <submittedName>
        <fullName evidence="1">Uncharacterized protein</fullName>
    </submittedName>
</protein>
<evidence type="ECO:0000313" key="1">
    <source>
        <dbReference type="EMBL" id="PNF40330.1"/>
    </source>
</evidence>
<evidence type="ECO:0000313" key="2">
    <source>
        <dbReference type="Proteomes" id="UP000235965"/>
    </source>
</evidence>
<dbReference type="InParanoid" id="A0A2J7RHM7"/>
<dbReference type="Proteomes" id="UP000235965">
    <property type="component" value="Unassembled WGS sequence"/>
</dbReference>